<dbReference type="EMBL" id="JAHWDP010000001">
    <property type="protein sequence ID" value="MBW2936616.1"/>
    <property type="molecule type" value="Genomic_DNA"/>
</dbReference>
<keyword evidence="4" id="KW-1185">Reference proteome</keyword>
<accession>A0A9X1JYV1</accession>
<protein>
    <submittedName>
        <fullName evidence="3">SDR family oxidoreductase</fullName>
    </submittedName>
</protein>
<proteinExistence type="inferred from homology"/>
<feature type="coiled-coil region" evidence="2">
    <location>
        <begin position="191"/>
        <end position="218"/>
    </location>
</feature>
<dbReference type="RefSeq" id="WP_219050431.1">
    <property type="nucleotide sequence ID" value="NZ_JAHWDP010000001.1"/>
</dbReference>
<dbReference type="InterPro" id="IPR002347">
    <property type="entry name" value="SDR_fam"/>
</dbReference>
<evidence type="ECO:0000313" key="4">
    <source>
        <dbReference type="Proteomes" id="UP001138686"/>
    </source>
</evidence>
<comment type="similarity">
    <text evidence="1">Belongs to the short-chain dehydrogenases/reductases (SDR) family.</text>
</comment>
<dbReference type="InterPro" id="IPR050259">
    <property type="entry name" value="SDR"/>
</dbReference>
<dbReference type="PANTHER" id="PTHR42879:SF6">
    <property type="entry name" value="NADPH-DEPENDENT REDUCTASE BACG"/>
    <property type="match status" value="1"/>
</dbReference>
<evidence type="ECO:0000256" key="2">
    <source>
        <dbReference type="SAM" id="Coils"/>
    </source>
</evidence>
<evidence type="ECO:0000313" key="3">
    <source>
        <dbReference type="EMBL" id="MBW2936616.1"/>
    </source>
</evidence>
<dbReference type="AlphaFoldDB" id="A0A9X1JYV1"/>
<evidence type="ECO:0000256" key="1">
    <source>
        <dbReference type="ARBA" id="ARBA00006484"/>
    </source>
</evidence>
<name>A0A9X1JYV1_9FLAO</name>
<keyword evidence="2" id="KW-0175">Coiled coil</keyword>
<dbReference type="Pfam" id="PF13561">
    <property type="entry name" value="adh_short_C2"/>
    <property type="match status" value="1"/>
</dbReference>
<gene>
    <name evidence="3" type="ORF">KXJ69_00770</name>
</gene>
<dbReference type="PANTHER" id="PTHR42879">
    <property type="entry name" value="3-OXOACYL-(ACYL-CARRIER-PROTEIN) REDUCTASE"/>
    <property type="match status" value="1"/>
</dbReference>
<organism evidence="3 4">
    <name type="scientific">Halomarinibacterium sedimenti</name>
    <dbReference type="NCBI Taxonomy" id="2857106"/>
    <lineage>
        <taxon>Bacteria</taxon>
        <taxon>Pseudomonadati</taxon>
        <taxon>Bacteroidota</taxon>
        <taxon>Flavobacteriia</taxon>
        <taxon>Flavobacteriales</taxon>
        <taxon>Flavobacteriaceae</taxon>
        <taxon>Halomarinibacterium</taxon>
    </lineage>
</organism>
<sequence length="261" mass="27954">MDLSLKNKNALVCGSSAGIGMASAIELASLGATVTLMARNEEKLKEVLKELPTKNNQKHNYLVADFSKPAKLKSAIIEATFDTTFHILINNTGGPKGGPIFSAEVEEFTKAFSQHLVCNQILVQNVVPRMKEAGYGRIINIISTSVKQPIDGLGVSNTIRGAVANWSKTLANELGAFGITVNNVLPGFTATDRLDDIVANASKKMNKTEKEASEFMKNLVPSKRFAQPEEIAYAVAFLASPAASYINGINVPVDGGRTKSL</sequence>
<reference evidence="3" key="1">
    <citation type="submission" date="2021-07" db="EMBL/GenBank/DDBJ databases">
        <title>Aureisphaera sp. CAU 1614 isolated from sea sediment.</title>
        <authorList>
            <person name="Kim W."/>
        </authorList>
    </citation>
    <scope>NUCLEOTIDE SEQUENCE</scope>
    <source>
        <strain evidence="3">CAU 1614</strain>
    </source>
</reference>
<comment type="caution">
    <text evidence="3">The sequence shown here is derived from an EMBL/GenBank/DDBJ whole genome shotgun (WGS) entry which is preliminary data.</text>
</comment>
<dbReference type="Proteomes" id="UP001138686">
    <property type="component" value="Unassembled WGS sequence"/>
</dbReference>